<evidence type="ECO:0000256" key="3">
    <source>
        <dbReference type="ARBA" id="ARBA00022525"/>
    </source>
</evidence>
<evidence type="ECO:0000256" key="1">
    <source>
        <dbReference type="ARBA" id="ARBA00004613"/>
    </source>
</evidence>
<evidence type="ECO:0000256" key="8">
    <source>
        <dbReference type="SAM" id="SignalP"/>
    </source>
</evidence>
<feature type="signal peptide" evidence="8">
    <location>
        <begin position="1"/>
        <end position="19"/>
    </location>
</feature>
<accession>G3WY41</accession>
<dbReference type="STRING" id="9305.ENSSHAP00000020346"/>
<dbReference type="GO" id="GO:0005184">
    <property type="term" value="F:neuropeptide hormone activity"/>
    <property type="evidence" value="ECO:0007669"/>
    <property type="project" value="InterPro"/>
</dbReference>
<protein>
    <recommendedName>
        <fullName evidence="5">Somatoliberin</fullName>
    </recommendedName>
    <alternativeName>
        <fullName evidence="7">Growth hormone-releasing factor</fullName>
    </alternativeName>
    <alternativeName>
        <fullName evidence="6">Growth hormone-releasing hormone</fullName>
    </alternativeName>
</protein>
<comment type="similarity">
    <text evidence="2">Belongs to the glucagon family.</text>
</comment>
<dbReference type="GO" id="GO:0043195">
    <property type="term" value="C:terminal bouton"/>
    <property type="evidence" value="ECO:0007669"/>
    <property type="project" value="TreeGrafter"/>
</dbReference>
<dbReference type="GO" id="GO:0051428">
    <property type="term" value="F:peptide hormone receptor binding"/>
    <property type="evidence" value="ECO:0007669"/>
    <property type="project" value="TreeGrafter"/>
</dbReference>
<dbReference type="GO" id="GO:0005615">
    <property type="term" value="C:extracellular space"/>
    <property type="evidence" value="ECO:0007669"/>
    <property type="project" value="TreeGrafter"/>
</dbReference>
<name>G3WY41_SARHA</name>
<dbReference type="GO" id="GO:0043204">
    <property type="term" value="C:perikaryon"/>
    <property type="evidence" value="ECO:0007669"/>
    <property type="project" value="TreeGrafter"/>
</dbReference>
<comment type="function">
    <text evidence="4">GRF is released by the hypothalamus and acts on the adenohypophyse to stimulate the secretion of growth hormone.</text>
</comment>
<proteinExistence type="inferred from homology"/>
<comment type="subcellular location">
    <subcellularLocation>
        <location evidence="1">Secreted</location>
    </subcellularLocation>
</comment>
<dbReference type="GO" id="GO:0030252">
    <property type="term" value="P:growth hormone secretion"/>
    <property type="evidence" value="ECO:0007669"/>
    <property type="project" value="TreeGrafter"/>
</dbReference>
<evidence type="ECO:0000259" key="9">
    <source>
        <dbReference type="PROSITE" id="PS00260"/>
    </source>
</evidence>
<evidence type="ECO:0000256" key="5">
    <source>
        <dbReference type="ARBA" id="ARBA00040782"/>
    </source>
</evidence>
<evidence type="ECO:0000256" key="2">
    <source>
        <dbReference type="ARBA" id="ARBA00008369"/>
    </source>
</evidence>
<dbReference type="SMART" id="SM00070">
    <property type="entry name" value="GLUCA"/>
    <property type="match status" value="1"/>
</dbReference>
<evidence type="ECO:0000256" key="7">
    <source>
        <dbReference type="ARBA" id="ARBA00042164"/>
    </source>
</evidence>
<sequence length="172" mass="19395">MLTRVGLLMVLHLITCSHCSPLYPALRYHPLPASGKEMSFQLRGSSPVQGHNLPVEEQEEGVLMDSAEKRMQRHADAIFTNSYRKVLAQISARKLLQTVMGKRLRSRRGSGEEEGREALSRRQLDSILMDSCYHSQRVLQNFLAAAMQSQRPKGITSKLENIPGILTRLINL</sequence>
<evidence type="ECO:0000256" key="4">
    <source>
        <dbReference type="ARBA" id="ARBA00037623"/>
    </source>
</evidence>
<evidence type="ECO:0000313" key="11">
    <source>
        <dbReference type="Proteomes" id="UP000007648"/>
    </source>
</evidence>
<evidence type="ECO:0000313" key="10">
    <source>
        <dbReference type="Ensembl" id="ENSSHAP00000020346.2"/>
    </source>
</evidence>
<organism evidence="10 11">
    <name type="scientific">Sarcophilus harrisii</name>
    <name type="common">Tasmanian devil</name>
    <name type="synonym">Sarcophilus laniarius</name>
    <dbReference type="NCBI Taxonomy" id="9305"/>
    <lineage>
        <taxon>Eukaryota</taxon>
        <taxon>Metazoa</taxon>
        <taxon>Chordata</taxon>
        <taxon>Craniata</taxon>
        <taxon>Vertebrata</taxon>
        <taxon>Euteleostomi</taxon>
        <taxon>Mammalia</taxon>
        <taxon>Metatheria</taxon>
        <taxon>Dasyuromorphia</taxon>
        <taxon>Dasyuridae</taxon>
        <taxon>Sarcophilus</taxon>
    </lineage>
</organism>
<dbReference type="GO" id="GO:0031770">
    <property type="term" value="F:growth hormone-releasing hormone receptor binding"/>
    <property type="evidence" value="ECO:0007669"/>
    <property type="project" value="TreeGrafter"/>
</dbReference>
<dbReference type="GeneTree" id="ENSGT00950000183154"/>
<dbReference type="PANTHER" id="PTHR11213:SF6">
    <property type="entry name" value="SOMATOLIBERIN"/>
    <property type="match status" value="1"/>
</dbReference>
<gene>
    <name evidence="10" type="primary">GHRH</name>
</gene>
<feature type="chain" id="PRO_5029738626" description="Somatoliberin" evidence="8">
    <location>
        <begin position="20"/>
        <end position="172"/>
    </location>
</feature>
<dbReference type="HOGENOM" id="CLU_118633_1_0_1"/>
<keyword evidence="11" id="KW-1185">Reference proteome</keyword>
<evidence type="ECO:0000256" key="6">
    <source>
        <dbReference type="ARBA" id="ARBA00041953"/>
    </source>
</evidence>
<keyword evidence="3" id="KW-0964">Secreted</keyword>
<reference evidence="10" key="2">
    <citation type="submission" date="2025-08" db="UniProtKB">
        <authorList>
            <consortium name="Ensembl"/>
        </authorList>
    </citation>
    <scope>IDENTIFICATION</scope>
</reference>
<dbReference type="InterPro" id="IPR046963">
    <property type="entry name" value="VIP/GHRH-like"/>
</dbReference>
<dbReference type="PROSITE" id="PS00260">
    <property type="entry name" value="GLUCAGON"/>
    <property type="match status" value="1"/>
</dbReference>
<reference evidence="10" key="3">
    <citation type="submission" date="2025-09" db="UniProtKB">
        <authorList>
            <consortium name="Ensembl"/>
        </authorList>
    </citation>
    <scope>IDENTIFICATION</scope>
</reference>
<reference evidence="10 11" key="1">
    <citation type="journal article" date="2011" name="Proc. Natl. Acad. Sci. U.S.A.">
        <title>Genetic diversity and population structure of the endangered marsupial Sarcophilus harrisii (Tasmanian devil).</title>
        <authorList>
            <person name="Miller W."/>
            <person name="Hayes V.M."/>
            <person name="Ratan A."/>
            <person name="Petersen D.C."/>
            <person name="Wittekindt N.E."/>
            <person name="Miller J."/>
            <person name="Walenz B."/>
            <person name="Knight J."/>
            <person name="Qi J."/>
            <person name="Zhao F."/>
            <person name="Wang Q."/>
            <person name="Bedoya-Reina O.C."/>
            <person name="Katiyar N."/>
            <person name="Tomsho L.P."/>
            <person name="Kasson L.M."/>
            <person name="Hardie R.A."/>
            <person name="Woodbridge P."/>
            <person name="Tindall E.A."/>
            <person name="Bertelsen M.F."/>
            <person name="Dixon D."/>
            <person name="Pyecroft S."/>
            <person name="Helgen K.M."/>
            <person name="Lesk A.M."/>
            <person name="Pringle T.H."/>
            <person name="Patterson N."/>
            <person name="Zhang Y."/>
            <person name="Kreiss A."/>
            <person name="Woods G.M."/>
            <person name="Jones M.E."/>
            <person name="Schuster S.C."/>
        </authorList>
    </citation>
    <scope>NUCLEOTIDE SEQUENCE [LARGE SCALE GENOMIC DNA]</scope>
</reference>
<dbReference type="GO" id="GO:0016608">
    <property type="term" value="F:growth hormone-releasing hormone activity"/>
    <property type="evidence" value="ECO:0007669"/>
    <property type="project" value="TreeGrafter"/>
</dbReference>
<dbReference type="Proteomes" id="UP000007648">
    <property type="component" value="Unassembled WGS sequence"/>
</dbReference>
<keyword evidence="8" id="KW-0732">Signal</keyword>
<dbReference type="eggNOG" id="ENOG502S2N6">
    <property type="taxonomic scope" value="Eukaryota"/>
</dbReference>
<dbReference type="Pfam" id="PF00123">
    <property type="entry name" value="Hormone_2"/>
    <property type="match status" value="1"/>
</dbReference>
<dbReference type="PANTHER" id="PTHR11213">
    <property type="entry name" value="GLUCAGON-FAMILY NEUROPEPTIDE"/>
    <property type="match status" value="1"/>
</dbReference>
<dbReference type="GO" id="GO:0007189">
    <property type="term" value="P:adenylate cyclase-activating G protein-coupled receptor signaling pathway"/>
    <property type="evidence" value="ECO:0007669"/>
    <property type="project" value="TreeGrafter"/>
</dbReference>
<dbReference type="AlphaFoldDB" id="G3WY41"/>
<dbReference type="InParanoid" id="G3WY41"/>
<feature type="domain" description="Glucagon / GIP / secretin / VIP family" evidence="9">
    <location>
        <begin position="74"/>
        <end position="96"/>
    </location>
</feature>
<dbReference type="GO" id="GO:0032880">
    <property type="term" value="P:regulation of protein localization"/>
    <property type="evidence" value="ECO:0007669"/>
    <property type="project" value="TreeGrafter"/>
</dbReference>
<dbReference type="InterPro" id="IPR000532">
    <property type="entry name" value="Glucagon_GIP_secretin_VIP"/>
</dbReference>
<dbReference type="Ensembl" id="ENSSHAT00000020507.2">
    <property type="protein sequence ID" value="ENSSHAP00000020346.2"/>
    <property type="gene ID" value="ENSSHAG00000017258.2"/>
</dbReference>